<comment type="caution">
    <text evidence="3">The sequence shown here is derived from an EMBL/GenBank/DDBJ whole genome shotgun (WGS) entry which is preliminary data.</text>
</comment>
<keyword evidence="3" id="KW-0808">Transferase</keyword>
<dbReference type="PANTHER" id="PTHR43792">
    <property type="entry name" value="GNAT FAMILY, PUTATIVE (AFU_ORTHOLOGUE AFUA_3G00765)-RELATED-RELATED"/>
    <property type="match status" value="1"/>
</dbReference>
<organism evidence="3 4">
    <name type="scientific">Enterococcus casseliflavus</name>
    <name type="common">Enterococcus flavescens</name>
    <dbReference type="NCBI Taxonomy" id="37734"/>
    <lineage>
        <taxon>Bacteria</taxon>
        <taxon>Bacillati</taxon>
        <taxon>Bacillota</taxon>
        <taxon>Bacilli</taxon>
        <taxon>Lactobacillales</taxon>
        <taxon>Enterococcaceae</taxon>
        <taxon>Enterococcus</taxon>
    </lineage>
</organism>
<dbReference type="EMBL" id="QRMZ01000012">
    <property type="protein sequence ID" value="RHK06095.1"/>
    <property type="molecule type" value="Genomic_DNA"/>
</dbReference>
<name>A0A1L8SFM4_ENTCA</name>
<dbReference type="Pfam" id="PF13302">
    <property type="entry name" value="Acetyltransf_3"/>
    <property type="match status" value="1"/>
</dbReference>
<dbReference type="InterPro" id="IPR016181">
    <property type="entry name" value="Acyl_CoA_acyltransferase"/>
</dbReference>
<sequence length="189" mass="21472">MTTKERHLLLLAENQRLETPRLLLRPVSLADAADMFAYANDEETTTFVFARHGSVEETKLRIAEYFVAAPLGKFAIEEKDSGKMIGTIDLRVESEKEIAELGYTLSRDYWGQGIMPEAAMALLHFGFETLELIRIFARHDARNPKSGRVMEKIGMKLEATIPAARKSGEEIIDEVTRGITLEEWKKRIM</sequence>
<evidence type="ECO:0000313" key="3">
    <source>
        <dbReference type="EMBL" id="RHK06095.1"/>
    </source>
</evidence>
<evidence type="ECO:0000313" key="5">
    <source>
        <dbReference type="Proteomes" id="UP001253851"/>
    </source>
</evidence>
<dbReference type="PROSITE" id="PS51186">
    <property type="entry name" value="GNAT"/>
    <property type="match status" value="1"/>
</dbReference>
<dbReference type="EMBL" id="JARQDZ010000004">
    <property type="protein sequence ID" value="MDT2982983.1"/>
    <property type="molecule type" value="Genomic_DNA"/>
</dbReference>
<protein>
    <submittedName>
        <fullName evidence="2 3">N-acetyltransferase</fullName>
    </submittedName>
</protein>
<reference evidence="3 4" key="1">
    <citation type="submission" date="2018-08" db="EMBL/GenBank/DDBJ databases">
        <title>A genome reference for cultivated species of the human gut microbiota.</title>
        <authorList>
            <person name="Zou Y."/>
            <person name="Xue W."/>
            <person name="Luo G."/>
        </authorList>
    </citation>
    <scope>NUCLEOTIDE SEQUENCE [LARGE SCALE GENOMIC DNA]</scope>
    <source>
        <strain evidence="3 4">AF48-16</strain>
    </source>
</reference>
<dbReference type="InterPro" id="IPR000182">
    <property type="entry name" value="GNAT_dom"/>
</dbReference>
<dbReference type="Proteomes" id="UP000286288">
    <property type="component" value="Unassembled WGS sequence"/>
</dbReference>
<accession>A0A1L8SFM4</accession>
<dbReference type="OrthoDB" id="9798081at2"/>
<dbReference type="AlphaFoldDB" id="A0A1L8SFM4"/>
<proteinExistence type="predicted"/>
<dbReference type="SUPFAM" id="SSF55729">
    <property type="entry name" value="Acyl-CoA N-acyltransferases (Nat)"/>
    <property type="match status" value="1"/>
</dbReference>
<dbReference type="GeneID" id="15140891"/>
<evidence type="ECO:0000313" key="4">
    <source>
        <dbReference type="Proteomes" id="UP000286288"/>
    </source>
</evidence>
<dbReference type="InterPro" id="IPR051531">
    <property type="entry name" value="N-acetyltransferase"/>
</dbReference>
<dbReference type="Proteomes" id="UP001253851">
    <property type="component" value="Unassembled WGS sequence"/>
</dbReference>
<dbReference type="RefSeq" id="WP_005227144.1">
    <property type="nucleotide sequence ID" value="NZ_BAAAXK010000048.1"/>
</dbReference>
<reference evidence="2 5" key="2">
    <citation type="submission" date="2023-03" db="EMBL/GenBank/DDBJ databases">
        <authorList>
            <person name="Shen W."/>
            <person name="Cai J."/>
        </authorList>
    </citation>
    <scope>NUCLEOTIDE SEQUENCE [LARGE SCALE GENOMIC DNA]</scope>
    <source>
        <strain evidence="2 5">B516</strain>
    </source>
</reference>
<evidence type="ECO:0000313" key="2">
    <source>
        <dbReference type="EMBL" id="MDT2982983.1"/>
    </source>
</evidence>
<dbReference type="Gene3D" id="3.40.630.30">
    <property type="match status" value="1"/>
</dbReference>
<gene>
    <name evidence="3" type="ORF">DW084_10100</name>
    <name evidence="2" type="ORF">P7I34_09940</name>
</gene>
<dbReference type="GO" id="GO:0016747">
    <property type="term" value="F:acyltransferase activity, transferring groups other than amino-acyl groups"/>
    <property type="evidence" value="ECO:0007669"/>
    <property type="project" value="InterPro"/>
</dbReference>
<feature type="domain" description="N-acetyltransferase" evidence="1">
    <location>
        <begin position="22"/>
        <end position="182"/>
    </location>
</feature>
<evidence type="ECO:0000259" key="1">
    <source>
        <dbReference type="PROSITE" id="PS51186"/>
    </source>
</evidence>